<organism evidence="2 3">
    <name type="scientific">Sphagnum troendelagicum</name>
    <dbReference type="NCBI Taxonomy" id="128251"/>
    <lineage>
        <taxon>Eukaryota</taxon>
        <taxon>Viridiplantae</taxon>
        <taxon>Streptophyta</taxon>
        <taxon>Embryophyta</taxon>
        <taxon>Bryophyta</taxon>
        <taxon>Sphagnophytina</taxon>
        <taxon>Sphagnopsida</taxon>
        <taxon>Sphagnales</taxon>
        <taxon>Sphagnaceae</taxon>
        <taxon>Sphagnum</taxon>
    </lineage>
</organism>
<feature type="compositionally biased region" description="Low complexity" evidence="1">
    <location>
        <begin position="249"/>
        <end position="261"/>
    </location>
</feature>
<proteinExistence type="predicted"/>
<feature type="compositionally biased region" description="Low complexity" evidence="1">
    <location>
        <begin position="84"/>
        <end position="101"/>
    </location>
</feature>
<protein>
    <submittedName>
        <fullName evidence="2">Uncharacterized protein</fullName>
    </submittedName>
</protein>
<evidence type="ECO:0000313" key="2">
    <source>
        <dbReference type="EMBL" id="CAK9215899.1"/>
    </source>
</evidence>
<sequence length="473" mass="51012">MVKMKINSEFEDLQISRLNEFFLVADRIRKAGCGTRQGLGKFKCNQPNPSGSGGARASFSTSNEISSIANGSSNPPAQGSCEAPSTPSTSLSGSSLSKGGKNASQAPTDPATFGDPTRCRFLGKDAQANSPRSDGGSREGWPQWSSSPITHRDISTQITLSTAGASGNFSLTQVPPKNTSPLPHILEFFYAIVGQGSGLESLGAAAARQVVKEDLSTARAKEPNERSAIRRKSATPTTAPPNPILITHPSSGPGTTSPTGGDTQGLSPVDYNLELEAEFPKDMVFKMQGNIAKKTRKAVIGRTLGGRITFKALHECLKLHLLASFIFAMLLTRGYFLILFENEEGAIVTRKLTTVEWSGLSLSFSRYTPNFDASTQGAKALLMHMIKIQFPDLHEQFRNVRALTIMASKIDEVLDIEAADFYMKRLAGPMVTIEVKEISKPAGYIRIPSMANGASATNTIRQRIFYLGLPNQY</sequence>
<evidence type="ECO:0000313" key="3">
    <source>
        <dbReference type="Proteomes" id="UP001497512"/>
    </source>
</evidence>
<dbReference type="EMBL" id="OZ019894">
    <property type="protein sequence ID" value="CAK9215899.1"/>
    <property type="molecule type" value="Genomic_DNA"/>
</dbReference>
<feature type="compositionally biased region" description="Polar residues" evidence="1">
    <location>
        <begin position="58"/>
        <end position="77"/>
    </location>
</feature>
<evidence type="ECO:0000256" key="1">
    <source>
        <dbReference type="SAM" id="MobiDB-lite"/>
    </source>
</evidence>
<feature type="region of interest" description="Disordered" evidence="1">
    <location>
        <begin position="214"/>
        <end position="267"/>
    </location>
</feature>
<feature type="region of interest" description="Disordered" evidence="1">
    <location>
        <begin position="36"/>
        <end position="150"/>
    </location>
</feature>
<keyword evidence="3" id="KW-1185">Reference proteome</keyword>
<feature type="compositionally biased region" description="Basic and acidic residues" evidence="1">
    <location>
        <begin position="214"/>
        <end position="228"/>
    </location>
</feature>
<accession>A0ABP0U9X2</accession>
<name>A0ABP0U9X2_9BRYO</name>
<dbReference type="Proteomes" id="UP001497512">
    <property type="component" value="Chromosome 2"/>
</dbReference>
<reference evidence="2" key="1">
    <citation type="submission" date="2024-02" db="EMBL/GenBank/DDBJ databases">
        <authorList>
            <consortium name="ELIXIR-Norway"/>
            <consortium name="Elixir Norway"/>
        </authorList>
    </citation>
    <scope>NUCLEOTIDE SEQUENCE</scope>
</reference>
<gene>
    <name evidence="2" type="ORF">CSSPTR1EN2_LOCUS13048</name>
</gene>